<comment type="caution">
    <text evidence="1">The sequence shown here is derived from an EMBL/GenBank/DDBJ whole genome shotgun (WGS) entry which is preliminary data.</text>
</comment>
<gene>
    <name evidence="1" type="ORF">ACFO8Q_10890</name>
</gene>
<dbReference type="EMBL" id="JBHSHC010000091">
    <property type="protein sequence ID" value="MFC4767859.1"/>
    <property type="molecule type" value="Genomic_DNA"/>
</dbReference>
<keyword evidence="2" id="KW-1185">Reference proteome</keyword>
<accession>A0ABV9Q203</accession>
<protein>
    <recommendedName>
        <fullName evidence="3">Restriction endonuclease type II DpnII-like domain-containing protein</fullName>
    </recommendedName>
</protein>
<dbReference type="RefSeq" id="WP_380025781.1">
    <property type="nucleotide sequence ID" value="NZ_JBHSHC010000091.1"/>
</dbReference>
<evidence type="ECO:0000313" key="1">
    <source>
        <dbReference type="EMBL" id="MFC4767859.1"/>
    </source>
</evidence>
<evidence type="ECO:0000313" key="2">
    <source>
        <dbReference type="Proteomes" id="UP001596002"/>
    </source>
</evidence>
<name>A0ABV9Q203_9BACL</name>
<reference evidence="2" key="1">
    <citation type="journal article" date="2019" name="Int. J. Syst. Evol. Microbiol.">
        <title>The Global Catalogue of Microorganisms (GCM) 10K type strain sequencing project: providing services to taxonomists for standard genome sequencing and annotation.</title>
        <authorList>
            <consortium name="The Broad Institute Genomics Platform"/>
            <consortium name="The Broad Institute Genome Sequencing Center for Infectious Disease"/>
            <person name="Wu L."/>
            <person name="Ma J."/>
        </authorList>
    </citation>
    <scope>NUCLEOTIDE SEQUENCE [LARGE SCALE GENOMIC DNA]</scope>
    <source>
        <strain evidence="2">WYCCWR 12678</strain>
    </source>
</reference>
<proteinExistence type="predicted"/>
<dbReference type="Proteomes" id="UP001596002">
    <property type="component" value="Unassembled WGS sequence"/>
</dbReference>
<sequence length="197" mass="22072">MGELARDQADELIWVLDERFDLINQLNKELLKEWTFSDVLLERHLWSRRQGAQSVGRGRSVEDEVENVASSLQLPYVMRTRFEGRGGETAPCDLAIPAGGPDAMIAVAIKGFNSTGSKLTDAVGEIERMATVRRPSQYVFVVVDGIGWLSRQADLKRIYNLWQSNQIDGLYTLSHLDVFKRELSTAATRLGFLNGSV</sequence>
<evidence type="ECO:0008006" key="3">
    <source>
        <dbReference type="Google" id="ProtNLM"/>
    </source>
</evidence>
<organism evidence="1 2">
    <name type="scientific">Effusibacillus consociatus</name>
    <dbReference type="NCBI Taxonomy" id="1117041"/>
    <lineage>
        <taxon>Bacteria</taxon>
        <taxon>Bacillati</taxon>
        <taxon>Bacillota</taxon>
        <taxon>Bacilli</taxon>
        <taxon>Bacillales</taxon>
        <taxon>Alicyclobacillaceae</taxon>
        <taxon>Effusibacillus</taxon>
    </lineage>
</organism>